<gene>
    <name evidence="2" type="ORF">TCLT_LOCUS9829</name>
</gene>
<dbReference type="WBParaSite" id="TCLT_0000984001-mRNA-1">
    <property type="protein sequence ID" value="TCLT_0000984001-mRNA-1"/>
    <property type="gene ID" value="TCLT_0000984001"/>
</dbReference>
<evidence type="ECO:0000313" key="2">
    <source>
        <dbReference type="EMBL" id="VDN07494.1"/>
    </source>
</evidence>
<dbReference type="Proteomes" id="UP000276776">
    <property type="component" value="Unassembled WGS sequence"/>
</dbReference>
<keyword evidence="1" id="KW-0732">Signal</keyword>
<reference evidence="4" key="1">
    <citation type="submission" date="2017-02" db="UniProtKB">
        <authorList>
            <consortium name="WormBaseParasite"/>
        </authorList>
    </citation>
    <scope>IDENTIFICATION</scope>
</reference>
<protein>
    <submittedName>
        <fullName evidence="4">Lipoprotein</fullName>
    </submittedName>
</protein>
<evidence type="ECO:0000313" key="3">
    <source>
        <dbReference type="Proteomes" id="UP000276776"/>
    </source>
</evidence>
<feature type="signal peptide" evidence="1">
    <location>
        <begin position="1"/>
        <end position="23"/>
    </location>
</feature>
<dbReference type="AlphaFoldDB" id="A0A0N5D9M5"/>
<keyword evidence="3" id="KW-1185">Reference proteome</keyword>
<reference evidence="2 3" key="2">
    <citation type="submission" date="2018-11" db="EMBL/GenBank/DDBJ databases">
        <authorList>
            <consortium name="Pathogen Informatics"/>
        </authorList>
    </citation>
    <scope>NUCLEOTIDE SEQUENCE [LARGE SCALE GENOMIC DNA]</scope>
</reference>
<dbReference type="STRING" id="103827.A0A0N5D9M5"/>
<organism evidence="4">
    <name type="scientific">Thelazia callipaeda</name>
    <name type="common">Oriental eyeworm</name>
    <name type="synonym">Parasitic nematode</name>
    <dbReference type="NCBI Taxonomy" id="103827"/>
    <lineage>
        <taxon>Eukaryota</taxon>
        <taxon>Metazoa</taxon>
        <taxon>Ecdysozoa</taxon>
        <taxon>Nematoda</taxon>
        <taxon>Chromadorea</taxon>
        <taxon>Rhabditida</taxon>
        <taxon>Spirurina</taxon>
        <taxon>Spiruromorpha</taxon>
        <taxon>Thelazioidea</taxon>
        <taxon>Thelaziidae</taxon>
        <taxon>Thelazia</taxon>
    </lineage>
</organism>
<dbReference type="EMBL" id="UYYF01004891">
    <property type="protein sequence ID" value="VDN07494.1"/>
    <property type="molecule type" value="Genomic_DNA"/>
</dbReference>
<evidence type="ECO:0000256" key="1">
    <source>
        <dbReference type="SAM" id="SignalP"/>
    </source>
</evidence>
<dbReference type="OrthoDB" id="5786419at2759"/>
<dbReference type="PANTHER" id="PTHR37427">
    <property type="entry name" value="PROTEIN CBG20963-RELATED"/>
    <property type="match status" value="1"/>
</dbReference>
<name>A0A0N5D9M5_THECL</name>
<dbReference type="OMA" id="PWINDRE"/>
<dbReference type="PANTHER" id="PTHR37427:SF2">
    <property type="entry name" value="SECRETED PROTEIN"/>
    <property type="match status" value="1"/>
</dbReference>
<accession>A0A0N5D9M5</accession>
<evidence type="ECO:0000313" key="4">
    <source>
        <dbReference type="WBParaSite" id="TCLT_0000984001-mRNA-1"/>
    </source>
</evidence>
<sequence>MNVTEKLFLLIFICLLCFTPSKSCKIELKIFSKTDQPFMLQVIEGENCSEKPWHIKTWKKVDDQWVPAAEIKARLEGFGYIRVVVENNYMPSFRDRFGILCFNGNC</sequence>
<proteinExistence type="predicted"/>
<feature type="chain" id="PRO_5043126719" evidence="1">
    <location>
        <begin position="24"/>
        <end position="106"/>
    </location>
</feature>